<evidence type="ECO:0000313" key="2">
    <source>
        <dbReference type="Proteomes" id="UP000594468"/>
    </source>
</evidence>
<name>A0A7S8EB95_9CHLR</name>
<dbReference type="EMBL" id="CP062983">
    <property type="protein sequence ID" value="QPC83689.1"/>
    <property type="molecule type" value="Genomic_DNA"/>
</dbReference>
<dbReference type="RefSeq" id="WP_195171753.1">
    <property type="nucleotide sequence ID" value="NZ_CP062983.1"/>
</dbReference>
<dbReference type="AlphaFoldDB" id="A0A7S8EB95"/>
<sequence>MKISIWQQFSSNHSGFFWVVGTFKNVSDAQSAFDELRDMLFTIDKWHRDNRDQSQAAMQQGQITPLPPEQTFAEKYSVQWPSTIDWTNWAGYYLENYPGFENVDAQRNARALIDNAVQIVGRNVMVSSPDQTWMTIQPFEGILSRLGAKTIGYDMETTDTESIDHTTIMNFTAPNSAIADQIEASLSQYLAGGLSDPDNLPPWHDDEANFQQVLGKSELLKREYVDLLKQNWQKRYELHTYFDASPYGRQMPANRLALRLSSLQITRNNLQFELRQLWFHNQELGASALIAWLEANACTAIDYRYELVKPS</sequence>
<protein>
    <submittedName>
        <fullName evidence="1">Uncharacterized protein</fullName>
    </submittedName>
</protein>
<accession>A0A7S8EB95</accession>
<organism evidence="1 2">
    <name type="scientific">Phototrophicus methaneseepsis</name>
    <dbReference type="NCBI Taxonomy" id="2710758"/>
    <lineage>
        <taxon>Bacteria</taxon>
        <taxon>Bacillati</taxon>
        <taxon>Chloroflexota</taxon>
        <taxon>Candidatus Thermofontia</taxon>
        <taxon>Phototrophicales</taxon>
        <taxon>Phototrophicaceae</taxon>
        <taxon>Phototrophicus</taxon>
    </lineage>
</organism>
<proteinExistence type="predicted"/>
<evidence type="ECO:0000313" key="1">
    <source>
        <dbReference type="EMBL" id="QPC83689.1"/>
    </source>
</evidence>
<keyword evidence="2" id="KW-1185">Reference proteome</keyword>
<reference evidence="1 2" key="1">
    <citation type="submission" date="2020-02" db="EMBL/GenBank/DDBJ databases">
        <authorList>
            <person name="Zheng R.K."/>
            <person name="Sun C.M."/>
        </authorList>
    </citation>
    <scope>NUCLEOTIDE SEQUENCE [LARGE SCALE GENOMIC DNA]</scope>
    <source>
        <strain evidence="2">rifampicinis</strain>
    </source>
</reference>
<gene>
    <name evidence="1" type="ORF">G4Y79_04720</name>
</gene>
<dbReference type="Proteomes" id="UP000594468">
    <property type="component" value="Chromosome"/>
</dbReference>
<dbReference type="KEGG" id="pmet:G4Y79_04720"/>